<proteinExistence type="inferred from homology"/>
<dbReference type="InterPro" id="IPR011856">
    <property type="entry name" value="tRNA_endonuc-like_dom_sf"/>
</dbReference>
<dbReference type="Gene3D" id="3.40.1350.10">
    <property type="match status" value="1"/>
</dbReference>
<dbReference type="InterPro" id="IPR003509">
    <property type="entry name" value="UPF0102_YraN-like"/>
</dbReference>
<evidence type="ECO:0000313" key="4">
    <source>
        <dbReference type="Proteomes" id="UP000824133"/>
    </source>
</evidence>
<gene>
    <name evidence="3" type="ORF">IAA42_07875</name>
</gene>
<dbReference type="SUPFAM" id="SSF52980">
    <property type="entry name" value="Restriction endonuclease-like"/>
    <property type="match status" value="1"/>
</dbReference>
<evidence type="ECO:0000256" key="1">
    <source>
        <dbReference type="ARBA" id="ARBA00006738"/>
    </source>
</evidence>
<evidence type="ECO:0000313" key="3">
    <source>
        <dbReference type="EMBL" id="HIY80331.1"/>
    </source>
</evidence>
<dbReference type="HAMAP" id="MF_00048">
    <property type="entry name" value="UPF0102"/>
    <property type="match status" value="1"/>
</dbReference>
<protein>
    <recommendedName>
        <fullName evidence="2">UPF0102 protein IAA42_07875</fullName>
    </recommendedName>
</protein>
<dbReference type="InterPro" id="IPR011335">
    <property type="entry name" value="Restrct_endonuc-II-like"/>
</dbReference>
<reference evidence="3" key="1">
    <citation type="journal article" date="2021" name="PeerJ">
        <title>Extensive microbial diversity within the chicken gut microbiome revealed by metagenomics and culture.</title>
        <authorList>
            <person name="Gilroy R."/>
            <person name="Ravi A."/>
            <person name="Getino M."/>
            <person name="Pursley I."/>
            <person name="Horton D.L."/>
            <person name="Alikhan N.F."/>
            <person name="Baker D."/>
            <person name="Gharbi K."/>
            <person name="Hall N."/>
            <person name="Watson M."/>
            <person name="Adriaenssens E.M."/>
            <person name="Foster-Nyarko E."/>
            <person name="Jarju S."/>
            <person name="Secka A."/>
            <person name="Antonio M."/>
            <person name="Oren A."/>
            <person name="Chaudhuri R.R."/>
            <person name="La Ragione R."/>
            <person name="Hildebrand F."/>
            <person name="Pallen M.J."/>
        </authorList>
    </citation>
    <scope>NUCLEOTIDE SEQUENCE</scope>
    <source>
        <strain evidence="3">ChiHjej10B9-743</strain>
    </source>
</reference>
<dbReference type="Proteomes" id="UP000824133">
    <property type="component" value="Unassembled WGS sequence"/>
</dbReference>
<evidence type="ECO:0000256" key="2">
    <source>
        <dbReference type="HAMAP-Rule" id="MF_00048"/>
    </source>
</evidence>
<dbReference type="Pfam" id="PF02021">
    <property type="entry name" value="UPF0102"/>
    <property type="match status" value="1"/>
</dbReference>
<name>A0A9D1ZB70_9ACTN</name>
<dbReference type="PANTHER" id="PTHR34039">
    <property type="entry name" value="UPF0102 PROTEIN YRAN"/>
    <property type="match status" value="1"/>
</dbReference>
<comment type="similarity">
    <text evidence="1 2">Belongs to the UPF0102 family.</text>
</comment>
<dbReference type="EMBL" id="DXCP01000056">
    <property type="protein sequence ID" value="HIY80331.1"/>
    <property type="molecule type" value="Genomic_DNA"/>
</dbReference>
<organism evidence="3 4">
    <name type="scientific">Candidatus Olsenella excrementavium</name>
    <dbReference type="NCBI Taxonomy" id="2838709"/>
    <lineage>
        <taxon>Bacteria</taxon>
        <taxon>Bacillati</taxon>
        <taxon>Actinomycetota</taxon>
        <taxon>Coriobacteriia</taxon>
        <taxon>Coriobacteriales</taxon>
        <taxon>Atopobiaceae</taxon>
        <taxon>Olsenella</taxon>
    </lineage>
</organism>
<dbReference type="AlphaFoldDB" id="A0A9D1ZB70"/>
<comment type="caution">
    <text evidence="3">The sequence shown here is derived from an EMBL/GenBank/DDBJ whole genome shotgun (WGS) entry which is preliminary data.</text>
</comment>
<dbReference type="PANTHER" id="PTHR34039:SF1">
    <property type="entry name" value="UPF0102 PROTEIN YRAN"/>
    <property type="match status" value="1"/>
</dbReference>
<dbReference type="GO" id="GO:0003676">
    <property type="term" value="F:nucleic acid binding"/>
    <property type="evidence" value="ECO:0007669"/>
    <property type="project" value="InterPro"/>
</dbReference>
<sequence>MSFEPLVIPSEQRNEPEGWRTNSRELGIRGEELAVKRLRDWGWRILGRNWQSGYGEIDIIAFDPTADASVVSLVEVKTRLAGTADEQMPELAVDERRRERYSNAARIFLQANDWARAVRFDVIAITVTDDGVAHLHLVKGAFEVDQ</sequence>
<reference evidence="3" key="2">
    <citation type="submission" date="2021-04" db="EMBL/GenBank/DDBJ databases">
        <authorList>
            <person name="Gilroy R."/>
        </authorList>
    </citation>
    <scope>NUCLEOTIDE SEQUENCE</scope>
    <source>
        <strain evidence="3">ChiHjej10B9-743</strain>
    </source>
</reference>
<accession>A0A9D1ZB70</accession>